<feature type="coiled-coil region" evidence="1">
    <location>
        <begin position="163"/>
        <end position="238"/>
    </location>
</feature>
<reference evidence="3" key="2">
    <citation type="submission" date="2023-05" db="EMBL/GenBank/DDBJ databases">
        <authorList>
            <consortium name="Lawrence Berkeley National Laboratory"/>
            <person name="Steindorff A."/>
            <person name="Hensen N."/>
            <person name="Bonometti L."/>
            <person name="Westerberg I."/>
            <person name="Brannstrom I.O."/>
            <person name="Guillou S."/>
            <person name="Cros-Aarteil S."/>
            <person name="Calhoun S."/>
            <person name="Haridas S."/>
            <person name="Kuo A."/>
            <person name="Mondo S."/>
            <person name="Pangilinan J."/>
            <person name="Riley R."/>
            <person name="Labutti K."/>
            <person name="Andreopoulos B."/>
            <person name="Lipzen A."/>
            <person name="Chen C."/>
            <person name="Yanf M."/>
            <person name="Daum C."/>
            <person name="Ng V."/>
            <person name="Clum A."/>
            <person name="Ohm R."/>
            <person name="Martin F."/>
            <person name="Silar P."/>
            <person name="Natvig D."/>
            <person name="Lalanne C."/>
            <person name="Gautier V."/>
            <person name="Ament-Velasquez S.L."/>
            <person name="Kruys A."/>
            <person name="Hutchinson M.I."/>
            <person name="Powell A.J."/>
            <person name="Barry K."/>
            <person name="Miller A.N."/>
            <person name="Grigoriev I.V."/>
            <person name="Debuchy R."/>
            <person name="Gladieux P."/>
            <person name="Thoren M.H."/>
            <person name="Johannesson H."/>
        </authorList>
    </citation>
    <scope>NUCLEOTIDE SEQUENCE</scope>
    <source>
        <strain evidence="3">CBS 532.94</strain>
    </source>
</reference>
<feature type="compositionally biased region" description="Low complexity" evidence="2">
    <location>
        <begin position="42"/>
        <end position="53"/>
    </location>
</feature>
<name>A0AAN7C0V5_9PEZI</name>
<comment type="caution">
    <text evidence="3">The sequence shown here is derived from an EMBL/GenBank/DDBJ whole genome shotgun (WGS) entry which is preliminary data.</text>
</comment>
<dbReference type="AlphaFoldDB" id="A0AAN7C0V5"/>
<feature type="compositionally biased region" description="Polar residues" evidence="2">
    <location>
        <begin position="1"/>
        <end position="26"/>
    </location>
</feature>
<feature type="compositionally biased region" description="Basic and acidic residues" evidence="2">
    <location>
        <begin position="88"/>
        <end position="116"/>
    </location>
</feature>
<evidence type="ECO:0000256" key="1">
    <source>
        <dbReference type="SAM" id="Coils"/>
    </source>
</evidence>
<accession>A0AAN7C0V5</accession>
<feature type="compositionally biased region" description="Polar residues" evidence="2">
    <location>
        <begin position="570"/>
        <end position="583"/>
    </location>
</feature>
<proteinExistence type="predicted"/>
<organism evidence="3 4">
    <name type="scientific">Achaetomium macrosporum</name>
    <dbReference type="NCBI Taxonomy" id="79813"/>
    <lineage>
        <taxon>Eukaryota</taxon>
        <taxon>Fungi</taxon>
        <taxon>Dikarya</taxon>
        <taxon>Ascomycota</taxon>
        <taxon>Pezizomycotina</taxon>
        <taxon>Sordariomycetes</taxon>
        <taxon>Sordariomycetidae</taxon>
        <taxon>Sordariales</taxon>
        <taxon>Chaetomiaceae</taxon>
        <taxon>Achaetomium</taxon>
    </lineage>
</organism>
<dbReference type="EMBL" id="MU860648">
    <property type="protein sequence ID" value="KAK4233155.1"/>
    <property type="molecule type" value="Genomic_DNA"/>
</dbReference>
<gene>
    <name evidence="3" type="ORF">C8A03DRAFT_48211</name>
</gene>
<feature type="compositionally biased region" description="Low complexity" evidence="2">
    <location>
        <begin position="656"/>
        <end position="665"/>
    </location>
</feature>
<keyword evidence="4" id="KW-1185">Reference proteome</keyword>
<evidence type="ECO:0000313" key="3">
    <source>
        <dbReference type="EMBL" id="KAK4233155.1"/>
    </source>
</evidence>
<feature type="region of interest" description="Disordered" evidence="2">
    <location>
        <begin position="1"/>
        <end position="152"/>
    </location>
</feature>
<feature type="region of interest" description="Disordered" evidence="2">
    <location>
        <begin position="563"/>
        <end position="586"/>
    </location>
</feature>
<reference evidence="3" key="1">
    <citation type="journal article" date="2023" name="Mol. Phylogenet. Evol.">
        <title>Genome-scale phylogeny and comparative genomics of the fungal order Sordariales.</title>
        <authorList>
            <person name="Hensen N."/>
            <person name="Bonometti L."/>
            <person name="Westerberg I."/>
            <person name="Brannstrom I.O."/>
            <person name="Guillou S."/>
            <person name="Cros-Aarteil S."/>
            <person name="Calhoun S."/>
            <person name="Haridas S."/>
            <person name="Kuo A."/>
            <person name="Mondo S."/>
            <person name="Pangilinan J."/>
            <person name="Riley R."/>
            <person name="LaButti K."/>
            <person name="Andreopoulos B."/>
            <person name="Lipzen A."/>
            <person name="Chen C."/>
            <person name="Yan M."/>
            <person name="Daum C."/>
            <person name="Ng V."/>
            <person name="Clum A."/>
            <person name="Steindorff A."/>
            <person name="Ohm R.A."/>
            <person name="Martin F."/>
            <person name="Silar P."/>
            <person name="Natvig D.O."/>
            <person name="Lalanne C."/>
            <person name="Gautier V."/>
            <person name="Ament-Velasquez S.L."/>
            <person name="Kruys A."/>
            <person name="Hutchinson M.I."/>
            <person name="Powell A.J."/>
            <person name="Barry K."/>
            <person name="Miller A.N."/>
            <person name="Grigoriev I.V."/>
            <person name="Debuchy R."/>
            <person name="Gladieux P."/>
            <person name="Hiltunen Thoren M."/>
            <person name="Johannesson H."/>
        </authorList>
    </citation>
    <scope>NUCLEOTIDE SEQUENCE</scope>
    <source>
        <strain evidence="3">CBS 532.94</strain>
    </source>
</reference>
<protein>
    <submittedName>
        <fullName evidence="3">Uncharacterized protein</fullName>
    </submittedName>
</protein>
<evidence type="ECO:0000313" key="4">
    <source>
        <dbReference type="Proteomes" id="UP001303760"/>
    </source>
</evidence>
<keyword evidence="1" id="KW-0175">Coiled coil</keyword>
<sequence length="695" mass="76019">MAASPVSTRDQSVQILSSPTSPTWPNAKSFHPGPSANPRFTSGSSALAASNSAPLTPHSGALLLPVDEEPNTPSSTIVEFGDLNLSRTESRSSSKPREAREIRESREGRDAREQSRSRGLPQAAAAVPRERSQSTSRRSSSANPKGADSAKGLADERINRFLQSMAQQAAQQAETEMQQENRSLYQRIAALQRTELRCAGQHQDRRARQKGESLRRKETEYEARIQELSEQLLQLSSTHPHKAPIVLSNEDISAWFDDQDIAWNSWSRAFGHEDPKRLSGLHPLQLQDLCKEVKTFVRMTDTGGLPSELLEGGKEAVHTLLNGMLANFICAEILASPFWVFVARSIGTLESPGIVPAKPLPGITSAGFRMDMNAFSNVAPLRPGPTPTPKSPQFPPPLITSMMPPSASSASQLGLPVKSDMERLVHMLTDAQEESARVAAHHWRAQMMRLFADGGFSLKDVAAAGRNDSRRTFVESRLNYARKLKERFLGGAARYLLQDQDSPGIERLERMLANIIDDALRFSCSLWTRVAPLRLHSWQDLNNKEFISPNELVTWCHAQAPARSVRGHESGNNNDNRSPSPQEESGRPIVMIVHSALVTDNLSLQGVPVGTGADDVVLVWPRARVMVTGPMSPSPSGIVPTVSPPPPRPENPLAKTQTPTSTTTSSEEEQKVDTPKSLELLPGSLYKASNDTSAS</sequence>
<evidence type="ECO:0000256" key="2">
    <source>
        <dbReference type="SAM" id="MobiDB-lite"/>
    </source>
</evidence>
<dbReference type="Proteomes" id="UP001303760">
    <property type="component" value="Unassembled WGS sequence"/>
</dbReference>
<feature type="region of interest" description="Disordered" evidence="2">
    <location>
        <begin position="627"/>
        <end position="695"/>
    </location>
</feature>